<dbReference type="InParanoid" id="A0A165III5"/>
<evidence type="ECO:0000313" key="2">
    <source>
        <dbReference type="EMBL" id="KZT60616.1"/>
    </source>
</evidence>
<gene>
    <name evidence="2" type="ORF">CALCODRAFT_492161</name>
</gene>
<keyword evidence="3" id="KW-1185">Reference proteome</keyword>
<accession>A0A165III5</accession>
<protein>
    <submittedName>
        <fullName evidence="2">Uncharacterized protein</fullName>
    </submittedName>
</protein>
<sequence length="81" mass="8960">MICLTTRTDAYAGAIQQPCLSVCSLLASRMFLNLRESIYRWKDAEAHEDRISTEETSEGQTVQFTIAPSSQAARASTSWGT</sequence>
<reference evidence="2 3" key="1">
    <citation type="journal article" date="2016" name="Mol. Biol. Evol.">
        <title>Comparative Genomics of Early-Diverging Mushroom-Forming Fungi Provides Insights into the Origins of Lignocellulose Decay Capabilities.</title>
        <authorList>
            <person name="Nagy L.G."/>
            <person name="Riley R."/>
            <person name="Tritt A."/>
            <person name="Adam C."/>
            <person name="Daum C."/>
            <person name="Floudas D."/>
            <person name="Sun H."/>
            <person name="Yadav J.S."/>
            <person name="Pangilinan J."/>
            <person name="Larsson K.H."/>
            <person name="Matsuura K."/>
            <person name="Barry K."/>
            <person name="Labutti K."/>
            <person name="Kuo R."/>
            <person name="Ohm R.A."/>
            <person name="Bhattacharya S.S."/>
            <person name="Shirouzu T."/>
            <person name="Yoshinaga Y."/>
            <person name="Martin F.M."/>
            <person name="Grigoriev I.V."/>
            <person name="Hibbett D.S."/>
        </authorList>
    </citation>
    <scope>NUCLEOTIDE SEQUENCE [LARGE SCALE GENOMIC DNA]</scope>
    <source>
        <strain evidence="2 3">HHB12733</strain>
    </source>
</reference>
<feature type="compositionally biased region" description="Polar residues" evidence="1">
    <location>
        <begin position="58"/>
        <end position="81"/>
    </location>
</feature>
<dbReference type="AlphaFoldDB" id="A0A165III5"/>
<evidence type="ECO:0000256" key="1">
    <source>
        <dbReference type="SAM" id="MobiDB-lite"/>
    </source>
</evidence>
<feature type="non-terminal residue" evidence="2">
    <location>
        <position position="81"/>
    </location>
</feature>
<proteinExistence type="predicted"/>
<organism evidence="2 3">
    <name type="scientific">Calocera cornea HHB12733</name>
    <dbReference type="NCBI Taxonomy" id="1353952"/>
    <lineage>
        <taxon>Eukaryota</taxon>
        <taxon>Fungi</taxon>
        <taxon>Dikarya</taxon>
        <taxon>Basidiomycota</taxon>
        <taxon>Agaricomycotina</taxon>
        <taxon>Dacrymycetes</taxon>
        <taxon>Dacrymycetales</taxon>
        <taxon>Dacrymycetaceae</taxon>
        <taxon>Calocera</taxon>
    </lineage>
</organism>
<dbReference type="Proteomes" id="UP000076842">
    <property type="component" value="Unassembled WGS sequence"/>
</dbReference>
<feature type="region of interest" description="Disordered" evidence="1">
    <location>
        <begin position="50"/>
        <end position="81"/>
    </location>
</feature>
<name>A0A165III5_9BASI</name>
<dbReference type="EMBL" id="KV423929">
    <property type="protein sequence ID" value="KZT60616.1"/>
    <property type="molecule type" value="Genomic_DNA"/>
</dbReference>
<evidence type="ECO:0000313" key="3">
    <source>
        <dbReference type="Proteomes" id="UP000076842"/>
    </source>
</evidence>